<evidence type="ECO:0000256" key="5">
    <source>
        <dbReference type="SAM" id="Phobius"/>
    </source>
</evidence>
<evidence type="ECO:0000256" key="3">
    <source>
        <dbReference type="ARBA" id="ARBA00022989"/>
    </source>
</evidence>
<feature type="transmembrane region" description="Helical" evidence="5">
    <location>
        <begin position="246"/>
        <end position="267"/>
    </location>
</feature>
<keyword evidence="4 5" id="KW-0472">Membrane</keyword>
<dbReference type="SUPFAM" id="SSF103473">
    <property type="entry name" value="MFS general substrate transporter"/>
    <property type="match status" value="1"/>
</dbReference>
<dbReference type="GeneID" id="59345272"/>
<dbReference type="OrthoDB" id="3026777at2759"/>
<keyword evidence="3 5" id="KW-1133">Transmembrane helix</keyword>
<gene>
    <name evidence="6" type="ORF">MIND_00599900</name>
</gene>
<feature type="transmembrane region" description="Helical" evidence="5">
    <location>
        <begin position="353"/>
        <end position="372"/>
    </location>
</feature>
<keyword evidence="2 5" id="KW-0812">Transmembrane</keyword>
<organism evidence="6 7">
    <name type="scientific">Mycena indigotica</name>
    <dbReference type="NCBI Taxonomy" id="2126181"/>
    <lineage>
        <taxon>Eukaryota</taxon>
        <taxon>Fungi</taxon>
        <taxon>Dikarya</taxon>
        <taxon>Basidiomycota</taxon>
        <taxon>Agaricomycotina</taxon>
        <taxon>Agaricomycetes</taxon>
        <taxon>Agaricomycetidae</taxon>
        <taxon>Agaricales</taxon>
        <taxon>Marasmiineae</taxon>
        <taxon>Mycenaceae</taxon>
        <taxon>Mycena</taxon>
    </lineage>
</organism>
<dbReference type="GO" id="GO:0016020">
    <property type="term" value="C:membrane"/>
    <property type="evidence" value="ECO:0007669"/>
    <property type="project" value="UniProtKB-SubCell"/>
</dbReference>
<feature type="transmembrane region" description="Helical" evidence="5">
    <location>
        <begin position="401"/>
        <end position="423"/>
    </location>
</feature>
<feature type="transmembrane region" description="Helical" evidence="5">
    <location>
        <begin position="504"/>
        <end position="523"/>
    </location>
</feature>
<dbReference type="PANTHER" id="PTHR23507:SF1">
    <property type="entry name" value="FI18259P1-RELATED"/>
    <property type="match status" value="1"/>
</dbReference>
<reference evidence="6" key="1">
    <citation type="submission" date="2020-05" db="EMBL/GenBank/DDBJ databases">
        <title>Mycena genomes resolve the evolution of fungal bioluminescence.</title>
        <authorList>
            <person name="Tsai I.J."/>
        </authorList>
    </citation>
    <scope>NUCLEOTIDE SEQUENCE</scope>
    <source>
        <strain evidence="6">171206Taipei</strain>
    </source>
</reference>
<feature type="transmembrane region" description="Helical" evidence="5">
    <location>
        <begin position="443"/>
        <end position="463"/>
    </location>
</feature>
<dbReference type="Gene3D" id="1.20.1250.20">
    <property type="entry name" value="MFS general substrate transporter like domains"/>
    <property type="match status" value="1"/>
</dbReference>
<feature type="transmembrane region" description="Helical" evidence="5">
    <location>
        <begin position="119"/>
        <end position="143"/>
    </location>
</feature>
<accession>A0A8H6SRH3</accession>
<protein>
    <submittedName>
        <fullName evidence="6">MFS general substrate transporter</fullName>
    </submittedName>
</protein>
<feature type="transmembrane region" description="Helical" evidence="5">
    <location>
        <begin position="179"/>
        <end position="204"/>
    </location>
</feature>
<evidence type="ECO:0000313" key="6">
    <source>
        <dbReference type="EMBL" id="KAF7303705.1"/>
    </source>
</evidence>
<feature type="transmembrane region" description="Helical" evidence="5">
    <location>
        <begin position="315"/>
        <end position="341"/>
    </location>
</feature>
<feature type="transmembrane region" description="Helical" evidence="5">
    <location>
        <begin position="149"/>
        <end position="167"/>
    </location>
</feature>
<dbReference type="InterPro" id="IPR036259">
    <property type="entry name" value="MFS_trans_sf"/>
</dbReference>
<comment type="caution">
    <text evidence="6">The sequence shown here is derived from an EMBL/GenBank/DDBJ whole genome shotgun (WGS) entry which is preliminary data.</text>
</comment>
<dbReference type="GO" id="GO:0022857">
    <property type="term" value="F:transmembrane transporter activity"/>
    <property type="evidence" value="ECO:0007669"/>
    <property type="project" value="InterPro"/>
</dbReference>
<evidence type="ECO:0000313" key="7">
    <source>
        <dbReference type="Proteomes" id="UP000636479"/>
    </source>
</evidence>
<proteinExistence type="predicted"/>
<sequence length="524" mass="56780">MITEVQSCSNFFCSFLYLSIIIRCDLLLHAMNDNSESEPLVSGQQRLKPRLSPTYLVVPIAMICRLAIRLPSTTTFHIIEQLLCQLWYSAHGPGQVPPTGRIPDTLCAIPEVKQRYANVLTVMAVSDGIGSMVAYTLLSWISSWFGRKPAILCVVAAGLAANGLMIASNLCSSLHTRAALMILWMLFNSLSQPLIVVFATNIYLVDLVEVDERTSALSTLWGWSTLGSALSFTIGGTITTNLEYDLPVYVVSSVVWMAMLLYIVITLPESYPKRKRDERRALEPDANNRDIVQLLSKPLGRLLPSRNPQTGSRQWQLMVCAIHALLVDIGGGYGSTALIVYLTAVERYSPQEVGYALTTLNLVGTIMLTMVIPRVIAMLRAKYTQDNTEVARNDGRKRVDIHLIFLAWCIDAAGFIALASVNSRKAQFAAVVVIGCSAPRAPILRSVVASAAMSSLGVGTVAVDPLIQGQTLAAIEIVSGFGKLLSPVLMGGILSASISTMPQLVFYVQAAIVVSGALVLLGFA</sequence>
<dbReference type="Pfam" id="PF07690">
    <property type="entry name" value="MFS_1"/>
    <property type="match status" value="1"/>
</dbReference>
<dbReference type="Proteomes" id="UP000636479">
    <property type="component" value="Unassembled WGS sequence"/>
</dbReference>
<dbReference type="EMBL" id="JACAZF010000005">
    <property type="protein sequence ID" value="KAF7303705.1"/>
    <property type="molecule type" value="Genomic_DNA"/>
</dbReference>
<feature type="transmembrane region" description="Helical" evidence="5">
    <location>
        <begin position="475"/>
        <end position="498"/>
    </location>
</feature>
<comment type="subcellular location">
    <subcellularLocation>
        <location evidence="1">Membrane</location>
        <topology evidence="1">Multi-pass membrane protein</topology>
    </subcellularLocation>
</comment>
<dbReference type="PANTHER" id="PTHR23507">
    <property type="entry name" value="ZGC:174356"/>
    <property type="match status" value="1"/>
</dbReference>
<evidence type="ECO:0000256" key="2">
    <source>
        <dbReference type="ARBA" id="ARBA00022692"/>
    </source>
</evidence>
<feature type="transmembrane region" description="Helical" evidence="5">
    <location>
        <begin position="12"/>
        <end position="31"/>
    </location>
</feature>
<keyword evidence="7" id="KW-1185">Reference proteome</keyword>
<evidence type="ECO:0000256" key="1">
    <source>
        <dbReference type="ARBA" id="ARBA00004141"/>
    </source>
</evidence>
<dbReference type="AlphaFoldDB" id="A0A8H6SRH3"/>
<evidence type="ECO:0000256" key="4">
    <source>
        <dbReference type="ARBA" id="ARBA00023136"/>
    </source>
</evidence>
<dbReference type="InterPro" id="IPR011701">
    <property type="entry name" value="MFS"/>
</dbReference>
<name>A0A8H6SRH3_9AGAR</name>
<dbReference type="RefSeq" id="XP_037220677.1">
    <property type="nucleotide sequence ID" value="XM_037362756.1"/>
</dbReference>